<dbReference type="PANTHER" id="PTHR43630:SF2">
    <property type="entry name" value="GLYCOSYLTRANSFERASE"/>
    <property type="match status" value="1"/>
</dbReference>
<dbReference type="AlphaFoldDB" id="A0A139SJF8"/>
<evidence type="ECO:0000313" key="4">
    <source>
        <dbReference type="Proteomes" id="UP000071392"/>
    </source>
</evidence>
<dbReference type="OrthoDB" id="9815923at2"/>
<organism evidence="3 4">
    <name type="scientific">Cephaloticoccus capnophilus</name>
    <dbReference type="NCBI Taxonomy" id="1548208"/>
    <lineage>
        <taxon>Bacteria</taxon>
        <taxon>Pseudomonadati</taxon>
        <taxon>Verrucomicrobiota</taxon>
        <taxon>Opitutia</taxon>
        <taxon>Opitutales</taxon>
        <taxon>Opitutaceae</taxon>
        <taxon>Cephaloticoccus</taxon>
    </lineage>
</organism>
<feature type="domain" description="Glycosyltransferase 2-like" evidence="2">
    <location>
        <begin position="7"/>
        <end position="117"/>
    </location>
</feature>
<dbReference type="InterPro" id="IPR001173">
    <property type="entry name" value="Glyco_trans_2-like"/>
</dbReference>
<dbReference type="STRING" id="1548208.AXK12_07050"/>
<keyword evidence="4" id="KW-1185">Reference proteome</keyword>
<dbReference type="PANTHER" id="PTHR43630">
    <property type="entry name" value="POLY-BETA-1,6-N-ACETYL-D-GLUCOSAMINE SYNTHASE"/>
    <property type="match status" value="1"/>
</dbReference>
<keyword evidence="3" id="KW-0808">Transferase</keyword>
<evidence type="ECO:0000259" key="2">
    <source>
        <dbReference type="Pfam" id="PF00535"/>
    </source>
</evidence>
<dbReference type="InterPro" id="IPR029044">
    <property type="entry name" value="Nucleotide-diphossugar_trans"/>
</dbReference>
<comment type="caution">
    <text evidence="3">The sequence shown here is derived from an EMBL/GenBank/DDBJ whole genome shotgun (WGS) entry which is preliminary data.</text>
</comment>
<dbReference type="Pfam" id="PF00535">
    <property type="entry name" value="Glycos_transf_2"/>
    <property type="match status" value="1"/>
</dbReference>
<evidence type="ECO:0000313" key="3">
    <source>
        <dbReference type="EMBL" id="KXU34692.1"/>
    </source>
</evidence>
<comment type="similarity">
    <text evidence="1">Belongs to the glycosyltransferase 2 family. WaaE/KdtX subfamily.</text>
</comment>
<dbReference type="Gene3D" id="3.90.550.10">
    <property type="entry name" value="Spore Coat Polysaccharide Biosynthesis Protein SpsA, Chain A"/>
    <property type="match status" value="1"/>
</dbReference>
<accession>A0A139SJF8</accession>
<dbReference type="GO" id="GO:0016740">
    <property type="term" value="F:transferase activity"/>
    <property type="evidence" value="ECO:0007669"/>
    <property type="project" value="UniProtKB-KW"/>
</dbReference>
<dbReference type="Proteomes" id="UP000071392">
    <property type="component" value="Unassembled WGS sequence"/>
</dbReference>
<dbReference type="SUPFAM" id="SSF53448">
    <property type="entry name" value="Nucleotide-diphospho-sugar transferases"/>
    <property type="match status" value="1"/>
</dbReference>
<evidence type="ECO:0000256" key="1">
    <source>
        <dbReference type="ARBA" id="ARBA00038494"/>
    </source>
</evidence>
<gene>
    <name evidence="3" type="ORF">AXK12_07050</name>
</gene>
<reference evidence="3 4" key="1">
    <citation type="submission" date="2016-02" db="EMBL/GenBank/DDBJ databases">
        <authorList>
            <person name="Wen L."/>
            <person name="He K."/>
            <person name="Yang H."/>
        </authorList>
    </citation>
    <scope>NUCLEOTIDE SEQUENCE [LARGE SCALE GENOMIC DNA]</scope>
    <source>
        <strain evidence="3 4">CV41</strain>
    </source>
</reference>
<sequence>MHALPVSVIIVARNEAANLPRCLDSVRGWVAEILVALNNTTDSSAEIARARGATVHALSWAGYRDTKNAALALAAQPWALCLDADEEVSPALRHALAAFFASGRAADFVGARFPRKVWFINRWITHGDWYPDLSLRLVLREKSRWGGDAFVHEKMVCDGPVATLRGDLHHYSFPTLASHVDKITPFAALFVKQQHARGRHFSLAAALVRPTWRFVRAYFFRLGFLDGYPGLYIAVATAFGAFVRYSSLYEAETQKEPLQK</sequence>
<name>A0A139SJF8_9BACT</name>
<proteinExistence type="inferred from homology"/>
<dbReference type="CDD" id="cd02511">
    <property type="entry name" value="Beta4Glucosyltransferase"/>
    <property type="match status" value="1"/>
</dbReference>
<dbReference type="EMBL" id="LSZP01000051">
    <property type="protein sequence ID" value="KXU34692.1"/>
    <property type="molecule type" value="Genomic_DNA"/>
</dbReference>
<dbReference type="RefSeq" id="WP_068712770.1">
    <property type="nucleotide sequence ID" value="NZ_LSZP01000051.1"/>
</dbReference>
<protein>
    <submittedName>
        <fullName evidence="3">Glycosyl transferase</fullName>
    </submittedName>
</protein>